<keyword evidence="3" id="KW-1185">Reference proteome</keyword>
<comment type="caution">
    <text evidence="2">The sequence shown here is derived from an EMBL/GenBank/DDBJ whole genome shotgun (WGS) entry which is preliminary data.</text>
</comment>
<reference evidence="2" key="1">
    <citation type="submission" date="2020-05" db="EMBL/GenBank/DDBJ databases">
        <title>Phylogenomic resolution of chytrid fungi.</title>
        <authorList>
            <person name="Stajich J.E."/>
            <person name="Amses K."/>
            <person name="Simmons R."/>
            <person name="Seto K."/>
            <person name="Myers J."/>
            <person name="Bonds A."/>
            <person name="Quandt C.A."/>
            <person name="Barry K."/>
            <person name="Liu P."/>
            <person name="Grigoriev I."/>
            <person name="Longcore J.E."/>
            <person name="James T.Y."/>
        </authorList>
    </citation>
    <scope>NUCLEOTIDE SEQUENCE</scope>
    <source>
        <strain evidence="2">JEL0318</strain>
    </source>
</reference>
<sequence length="622" mass="68373">MVTETSEVPSRVWDVRKAERDSSERRRRGMSKVEEHVEECCTIVRKQTKTISYNGHLGGRSTFSLTQQHRIVEGLLSVLHAIMYAMWQTLLEDLLGDHGHLADPIPGVQILSHQRADGTWIRTTDQDVQFRSFDICDFIGLTIRAGQTHELNKKMGVREWMALRGTLYRVKDGRHPGAHVGPRNQIPEPVDFEDVELWGYLADVARLVDFYDDSQLYLVHRIADAMMLNLAGTKSTRSGKVTGRKEGRDAESQPRKGRGGGNESHTILKTELGNDRRPSGRGERERESAMDGDRDRSRKEKRKEKDAKGLGDLEKLLQLVYSQHLGLVEKLVDGLKNETKKEEDRSVSAPIGYPYQQTSAFQYGAPYNPTYRAPSYTSRDGFPSSYSSRDRFGSSYTSGDGFASSYAYPANTQSNAHDDSNPLQTFNLRRSSLAPYHTSPAHPMQTFPQYQNPSEEGSFSNDPILEYGVPVATTNNDDMETDVDPSFSSNPINEFAVPLQTTPTVPYVGRRMLGSGAVLAQSSAAAKDPEKGLDGGVVGCLTSSIGGGGDGGGGRVDGVFEGNGKSVGNDVGGTKVDVGMEFDCGDEENVQERETGGGWKSRLDGLRKSLGFGGFGRVGPLV</sequence>
<evidence type="ECO:0000313" key="3">
    <source>
        <dbReference type="Proteomes" id="UP001212841"/>
    </source>
</evidence>
<name>A0AAD5SES8_9FUNG</name>
<dbReference type="Proteomes" id="UP001212841">
    <property type="component" value="Unassembled WGS sequence"/>
</dbReference>
<feature type="compositionally biased region" description="Basic and acidic residues" evidence="1">
    <location>
        <begin position="266"/>
        <end position="306"/>
    </location>
</feature>
<evidence type="ECO:0000313" key="2">
    <source>
        <dbReference type="EMBL" id="KAJ3052332.1"/>
    </source>
</evidence>
<dbReference type="EMBL" id="JADGJD010000304">
    <property type="protein sequence ID" value="KAJ3052332.1"/>
    <property type="molecule type" value="Genomic_DNA"/>
</dbReference>
<proteinExistence type="predicted"/>
<accession>A0AAD5SES8</accession>
<evidence type="ECO:0000256" key="1">
    <source>
        <dbReference type="SAM" id="MobiDB-lite"/>
    </source>
</evidence>
<feature type="compositionally biased region" description="Basic and acidic residues" evidence="1">
    <location>
        <begin position="243"/>
        <end position="254"/>
    </location>
</feature>
<organism evidence="2 3">
    <name type="scientific">Rhizophlyctis rosea</name>
    <dbReference type="NCBI Taxonomy" id="64517"/>
    <lineage>
        <taxon>Eukaryota</taxon>
        <taxon>Fungi</taxon>
        <taxon>Fungi incertae sedis</taxon>
        <taxon>Chytridiomycota</taxon>
        <taxon>Chytridiomycota incertae sedis</taxon>
        <taxon>Chytridiomycetes</taxon>
        <taxon>Rhizophlyctidales</taxon>
        <taxon>Rhizophlyctidaceae</taxon>
        <taxon>Rhizophlyctis</taxon>
    </lineage>
</organism>
<protein>
    <submittedName>
        <fullName evidence="2">Uncharacterized protein</fullName>
    </submittedName>
</protein>
<feature type="region of interest" description="Disordered" evidence="1">
    <location>
        <begin position="236"/>
        <end position="306"/>
    </location>
</feature>
<gene>
    <name evidence="2" type="ORF">HK097_006507</name>
</gene>
<dbReference type="AlphaFoldDB" id="A0AAD5SES8"/>